<evidence type="ECO:0000313" key="2">
    <source>
        <dbReference type="EMBL" id="KAB1866275.1"/>
    </source>
</evidence>
<feature type="chain" id="PRO_5046892079" description="SH3 domain-containing protein" evidence="1">
    <location>
        <begin position="18"/>
        <end position="224"/>
    </location>
</feature>
<reference evidence="3" key="1">
    <citation type="submission" date="2019-09" db="EMBL/GenBank/DDBJ databases">
        <title>Whole genome sequencing of Microbacterium maritypicum.</title>
        <authorList>
            <person name="Lenchi N."/>
        </authorList>
    </citation>
    <scope>NUCLEOTIDE SEQUENCE [LARGE SCALE GENOMIC DNA]</scope>
    <source>
        <strain evidence="3">G1</strain>
    </source>
</reference>
<proteinExistence type="predicted"/>
<protein>
    <recommendedName>
        <fullName evidence="4">SH3 domain-containing protein</fullName>
    </recommendedName>
</protein>
<evidence type="ECO:0000313" key="3">
    <source>
        <dbReference type="Proteomes" id="UP000478836"/>
    </source>
</evidence>
<dbReference type="Proteomes" id="UP000478836">
    <property type="component" value="Unassembled WGS sequence"/>
</dbReference>
<evidence type="ECO:0008006" key="4">
    <source>
        <dbReference type="Google" id="ProtNLM"/>
    </source>
</evidence>
<comment type="caution">
    <text evidence="2">The sequence shown here is derived from an EMBL/GenBank/DDBJ whole genome shotgun (WGS) entry which is preliminary data.</text>
</comment>
<dbReference type="GeneID" id="77474819"/>
<dbReference type="EMBL" id="WAAO01000001">
    <property type="protein sequence ID" value="KAB1866275.1"/>
    <property type="molecule type" value="Genomic_DNA"/>
</dbReference>
<evidence type="ECO:0000256" key="1">
    <source>
        <dbReference type="SAM" id="SignalP"/>
    </source>
</evidence>
<keyword evidence="1" id="KW-0732">Signal</keyword>
<dbReference type="RefSeq" id="WP_151458249.1">
    <property type="nucleotide sequence ID" value="NZ_WAAO01000001.1"/>
</dbReference>
<sequence>MKMYSPFSMLFATTVVATVSLAGASAASASTDVLTESQETAIRAKMTSGGIASGTQDALIEKIEAGIAPDSLSGKAPVETVRERTATGVRTIDIFADGSRSWTEIQTASAKPTGPAPRSSISGCQNAGGWKVGCRVGIYDIISSATFVIDYQTSSRGQAKVRDMRSLTCDNVAGSCTRSGSIKRATQSSAGPAWAELSYSANAGWVTTKGASGIRVSGTTVTTY</sequence>
<gene>
    <name evidence="2" type="ORF">F6A08_00085</name>
</gene>
<feature type="signal peptide" evidence="1">
    <location>
        <begin position="1"/>
        <end position="17"/>
    </location>
</feature>
<organism evidence="2 3">
    <name type="scientific">Microbacterium algeriense</name>
    <dbReference type="NCBI Taxonomy" id="2615184"/>
    <lineage>
        <taxon>Bacteria</taxon>
        <taxon>Bacillati</taxon>
        <taxon>Actinomycetota</taxon>
        <taxon>Actinomycetes</taxon>
        <taxon>Micrococcales</taxon>
        <taxon>Microbacteriaceae</taxon>
        <taxon>Microbacterium</taxon>
    </lineage>
</organism>
<keyword evidence="3" id="KW-1185">Reference proteome</keyword>
<name>A0ABQ6V748_9MICO</name>
<accession>A0ABQ6V748</accession>